<protein>
    <submittedName>
        <fullName evidence="1">Uncharacterized protein</fullName>
    </submittedName>
</protein>
<reference evidence="2" key="1">
    <citation type="journal article" date="2023" name="G3 (Bethesda)">
        <title>Genome assembly and association tests identify interacting loci associated with vigor, precocity, and sex in interspecific pistachio rootstocks.</title>
        <authorList>
            <person name="Palmer W."/>
            <person name="Jacygrad E."/>
            <person name="Sagayaradj S."/>
            <person name="Cavanaugh K."/>
            <person name="Han R."/>
            <person name="Bertier L."/>
            <person name="Beede B."/>
            <person name="Kafkas S."/>
            <person name="Golino D."/>
            <person name="Preece J."/>
            <person name="Michelmore R."/>
        </authorList>
    </citation>
    <scope>NUCLEOTIDE SEQUENCE [LARGE SCALE GENOMIC DNA]</scope>
</reference>
<dbReference type="Proteomes" id="UP001164250">
    <property type="component" value="Chromosome 3"/>
</dbReference>
<organism evidence="1 2">
    <name type="scientific">Pistacia atlantica</name>
    <dbReference type="NCBI Taxonomy" id="434234"/>
    <lineage>
        <taxon>Eukaryota</taxon>
        <taxon>Viridiplantae</taxon>
        <taxon>Streptophyta</taxon>
        <taxon>Embryophyta</taxon>
        <taxon>Tracheophyta</taxon>
        <taxon>Spermatophyta</taxon>
        <taxon>Magnoliopsida</taxon>
        <taxon>eudicotyledons</taxon>
        <taxon>Gunneridae</taxon>
        <taxon>Pentapetalae</taxon>
        <taxon>rosids</taxon>
        <taxon>malvids</taxon>
        <taxon>Sapindales</taxon>
        <taxon>Anacardiaceae</taxon>
        <taxon>Pistacia</taxon>
    </lineage>
</organism>
<comment type="caution">
    <text evidence="1">The sequence shown here is derived from an EMBL/GenBank/DDBJ whole genome shotgun (WGS) entry which is preliminary data.</text>
</comment>
<name>A0ACC1BPS5_9ROSI</name>
<evidence type="ECO:0000313" key="1">
    <source>
        <dbReference type="EMBL" id="KAJ0101089.1"/>
    </source>
</evidence>
<evidence type="ECO:0000313" key="2">
    <source>
        <dbReference type="Proteomes" id="UP001164250"/>
    </source>
</evidence>
<dbReference type="EMBL" id="CM047899">
    <property type="protein sequence ID" value="KAJ0101089.1"/>
    <property type="molecule type" value="Genomic_DNA"/>
</dbReference>
<keyword evidence="2" id="KW-1185">Reference proteome</keyword>
<accession>A0ACC1BPS5</accession>
<sequence length="333" mass="38706">MEGEIKNFTKVWIVAITCLSYCYLITSRIPKGFLRLISLLPIFYLFITLPLSLSSFHFTGVTSFFLTWLANFKLLLFAFGQGPLSQPNKLFHFILVASLPIEIKPNRPPKSEKDRNPSPQISNPIQISHQVSNFIKLVIKIVLLVLHCCQVYLSLETILTMSATLACIFGFEVEPQFNKPFLATSLQNFWGHRWDLMVTSILRPTIYNPVRRIFSHIIRQEWTQYIGVIITFFVSGFMHEVIFYHLLRVLPTWEVTWFFVVQGVSVAVEIFIKKNLASRWQLSSVVSTPLVLVFVVATSIWLFLPPLVRNNYFDKRFEEYLIIANYIKNVLRM</sequence>
<gene>
    <name evidence="1" type="ORF">Patl1_04080</name>
</gene>
<proteinExistence type="predicted"/>